<name>A0A8S5U7E6_9CAUD</name>
<accession>A0A8S5U7E6</accession>
<dbReference type="EMBL" id="BK016028">
    <property type="protein sequence ID" value="DAF90392.1"/>
    <property type="molecule type" value="Genomic_DNA"/>
</dbReference>
<reference evidence="1" key="1">
    <citation type="journal article" date="2021" name="Proc. Natl. Acad. Sci. U.S.A.">
        <title>A Catalog of Tens of Thousands of Viruses from Human Metagenomes Reveals Hidden Associations with Chronic Diseases.</title>
        <authorList>
            <person name="Tisza M.J."/>
            <person name="Buck C.B."/>
        </authorList>
    </citation>
    <scope>NUCLEOTIDE SEQUENCE</scope>
    <source>
        <strain evidence="1">CtsNY46</strain>
    </source>
</reference>
<sequence length="143" mass="16037">MDIYEKLNDRYAELATAGYGLENNIRNSIVAEYQSRWDDGERFTGLSAMDMILGAKREGDTEEELAACVDELADRIKNALVAQWAKQYGRSQMVSVLNAITDLDVNASVNVYGMVVRLHEIVRAWNNTHPDEEPISTAPSIEI</sequence>
<evidence type="ECO:0000313" key="1">
    <source>
        <dbReference type="EMBL" id="DAF90392.1"/>
    </source>
</evidence>
<organism evidence="1">
    <name type="scientific">Myoviridae sp. ctsNY46</name>
    <dbReference type="NCBI Taxonomy" id="2825192"/>
    <lineage>
        <taxon>Viruses</taxon>
        <taxon>Duplodnaviria</taxon>
        <taxon>Heunggongvirae</taxon>
        <taxon>Uroviricota</taxon>
        <taxon>Caudoviricetes</taxon>
    </lineage>
</organism>
<protein>
    <submittedName>
        <fullName evidence="1">Uncharacterized protein</fullName>
    </submittedName>
</protein>
<proteinExistence type="predicted"/>